<reference evidence="1" key="1">
    <citation type="journal article" date="2020" name="Stud. Mycol.">
        <title>101 Dothideomycetes genomes: a test case for predicting lifestyles and emergence of pathogens.</title>
        <authorList>
            <person name="Haridas S."/>
            <person name="Albert R."/>
            <person name="Binder M."/>
            <person name="Bloem J."/>
            <person name="Labutti K."/>
            <person name="Salamov A."/>
            <person name="Andreopoulos B."/>
            <person name="Baker S."/>
            <person name="Barry K."/>
            <person name="Bills G."/>
            <person name="Bluhm B."/>
            <person name="Cannon C."/>
            <person name="Castanera R."/>
            <person name="Culley D."/>
            <person name="Daum C."/>
            <person name="Ezra D."/>
            <person name="Gonzalez J."/>
            <person name="Henrissat B."/>
            <person name="Kuo A."/>
            <person name="Liang C."/>
            <person name="Lipzen A."/>
            <person name="Lutzoni F."/>
            <person name="Magnuson J."/>
            <person name="Mondo S."/>
            <person name="Nolan M."/>
            <person name="Ohm R."/>
            <person name="Pangilinan J."/>
            <person name="Park H.-J."/>
            <person name="Ramirez L."/>
            <person name="Alfaro M."/>
            <person name="Sun H."/>
            <person name="Tritt A."/>
            <person name="Yoshinaga Y."/>
            <person name="Zwiers L.-H."/>
            <person name="Turgeon B."/>
            <person name="Goodwin S."/>
            <person name="Spatafora J."/>
            <person name="Crous P."/>
            <person name="Grigoriev I."/>
        </authorList>
    </citation>
    <scope>NUCLEOTIDE SEQUENCE</scope>
    <source>
        <strain evidence="1">CBS 133067</strain>
    </source>
</reference>
<protein>
    <recommendedName>
        <fullName evidence="3">F-box domain-containing protein</fullName>
    </recommendedName>
</protein>
<gene>
    <name evidence="1" type="ORF">NA57DRAFT_20458</name>
</gene>
<feature type="non-terminal residue" evidence="1">
    <location>
        <position position="1"/>
    </location>
</feature>
<proteinExistence type="predicted"/>
<dbReference type="InterPro" id="IPR038883">
    <property type="entry name" value="AN11006-like"/>
</dbReference>
<feature type="non-terminal residue" evidence="1">
    <location>
        <position position="210"/>
    </location>
</feature>
<name>A0A9P4IBW5_9PEZI</name>
<evidence type="ECO:0008006" key="3">
    <source>
        <dbReference type="Google" id="ProtNLM"/>
    </source>
</evidence>
<comment type="caution">
    <text evidence="1">The sequence shown here is derived from an EMBL/GenBank/DDBJ whole genome shotgun (WGS) entry which is preliminary data.</text>
</comment>
<dbReference type="PANTHER" id="PTHR42085">
    <property type="entry name" value="F-BOX DOMAIN-CONTAINING PROTEIN"/>
    <property type="match status" value="1"/>
</dbReference>
<evidence type="ECO:0000313" key="2">
    <source>
        <dbReference type="Proteomes" id="UP000799772"/>
    </source>
</evidence>
<dbReference type="OrthoDB" id="5372935at2759"/>
<dbReference type="AlphaFoldDB" id="A0A9P4IBW5"/>
<dbReference type="PANTHER" id="PTHR42085:SF2">
    <property type="entry name" value="F-BOX DOMAIN-CONTAINING PROTEIN"/>
    <property type="match status" value="1"/>
</dbReference>
<accession>A0A9P4IBW5</accession>
<keyword evidence="2" id="KW-1185">Reference proteome</keyword>
<sequence>KKRATFRFFDLPTELRLRVYELLLTLPESYVVDLDPQNYRRLAPIFLSLFLTSHRVHEEASAVFFRTNTFRLFPTHGRFFHTKRPLLSRLPTTHRGQLTTCELRLGPGWTKPPRGWVVNDALGLQEVKKLRRLNVFVECDPASHDVFRGFRPSETFYTDFCVGLIRDVFAAAPSIVEIEFDGYPSVHKDSPLMVALKCEAKAKGKRVTWG</sequence>
<dbReference type="Proteomes" id="UP000799772">
    <property type="component" value="Unassembled WGS sequence"/>
</dbReference>
<dbReference type="EMBL" id="ML978131">
    <property type="protein sequence ID" value="KAF2095431.1"/>
    <property type="molecule type" value="Genomic_DNA"/>
</dbReference>
<organism evidence="1 2">
    <name type="scientific">Rhizodiscina lignyota</name>
    <dbReference type="NCBI Taxonomy" id="1504668"/>
    <lineage>
        <taxon>Eukaryota</taxon>
        <taxon>Fungi</taxon>
        <taxon>Dikarya</taxon>
        <taxon>Ascomycota</taxon>
        <taxon>Pezizomycotina</taxon>
        <taxon>Dothideomycetes</taxon>
        <taxon>Pleosporomycetidae</taxon>
        <taxon>Aulographales</taxon>
        <taxon>Rhizodiscinaceae</taxon>
        <taxon>Rhizodiscina</taxon>
    </lineage>
</organism>
<evidence type="ECO:0000313" key="1">
    <source>
        <dbReference type="EMBL" id="KAF2095431.1"/>
    </source>
</evidence>